<accession>A0A4U1CDU6</accession>
<reference evidence="2 3" key="1">
    <citation type="submission" date="2019-04" db="EMBL/GenBank/DDBJ databases">
        <title>Pedobacter sp. RP-3-22 sp. nov., isolated from Arctic soil.</title>
        <authorList>
            <person name="Dahal R.H."/>
            <person name="Kim D.-U."/>
        </authorList>
    </citation>
    <scope>NUCLEOTIDE SEQUENCE [LARGE SCALE GENOMIC DNA]</scope>
    <source>
        <strain evidence="2 3">RP-3-22</strain>
    </source>
</reference>
<evidence type="ECO:0000313" key="3">
    <source>
        <dbReference type="Proteomes" id="UP000309488"/>
    </source>
</evidence>
<feature type="non-terminal residue" evidence="2">
    <location>
        <position position="189"/>
    </location>
</feature>
<feature type="domain" description="DUF6443" evidence="1">
    <location>
        <begin position="43"/>
        <end position="174"/>
    </location>
</feature>
<keyword evidence="3" id="KW-1185">Reference proteome</keyword>
<protein>
    <recommendedName>
        <fullName evidence="1">DUF6443 domain-containing protein</fullName>
    </recommendedName>
</protein>
<gene>
    <name evidence="2" type="ORF">FA048_19540</name>
</gene>
<comment type="caution">
    <text evidence="2">The sequence shown here is derived from an EMBL/GenBank/DDBJ whole genome shotgun (WGS) entry which is preliminary data.</text>
</comment>
<dbReference type="RefSeq" id="WP_225872586.1">
    <property type="nucleotide sequence ID" value="NZ_SWBR01000008.1"/>
</dbReference>
<dbReference type="EMBL" id="SWBR01000008">
    <property type="protein sequence ID" value="TKC04535.1"/>
    <property type="molecule type" value="Genomic_DNA"/>
</dbReference>
<organism evidence="2 3">
    <name type="scientific">Pedobacter polaris</name>
    <dbReference type="NCBI Taxonomy" id="2571273"/>
    <lineage>
        <taxon>Bacteria</taxon>
        <taxon>Pseudomonadati</taxon>
        <taxon>Bacteroidota</taxon>
        <taxon>Sphingobacteriia</taxon>
        <taxon>Sphingobacteriales</taxon>
        <taxon>Sphingobacteriaceae</taxon>
        <taxon>Pedobacter</taxon>
    </lineage>
</organism>
<dbReference type="AlphaFoldDB" id="A0A4U1CDU6"/>
<dbReference type="Proteomes" id="UP000309488">
    <property type="component" value="Unassembled WGS sequence"/>
</dbReference>
<sequence>MYNLNRYYGICCMLALSVAGIRGYSQSPTSSRNYVVETVVKTAGKKTNSSLSSLPVDSAARTISYFDGLGRPLQTVQWQASPTKKDIVQPIEYDQYGREVKKYLPYAEQTGSDGSYRATAIAGQAAFYGTSGWDANVVKTPYPYSQAVLEASPIGRVLEQGAPGAVWQPYNAAIAGSGHTVRADYSSNV</sequence>
<name>A0A4U1CDU6_9SPHI</name>
<dbReference type="Pfam" id="PF20041">
    <property type="entry name" value="DUF6443"/>
    <property type="match status" value="1"/>
</dbReference>
<evidence type="ECO:0000259" key="1">
    <source>
        <dbReference type="Pfam" id="PF20041"/>
    </source>
</evidence>
<evidence type="ECO:0000313" key="2">
    <source>
        <dbReference type="EMBL" id="TKC04535.1"/>
    </source>
</evidence>
<dbReference type="InterPro" id="IPR045619">
    <property type="entry name" value="DUF6443"/>
</dbReference>
<proteinExistence type="predicted"/>